<sequence length="174" mass="20522">MLDSFLHDYIVTSLIYFSPDCNSLSLQVELVYYIFGRHKFHGAITANLERFVRRFNEVQYWVVTELCLCEDLMKRAVLLKKFIKIAAVLKEQKNLNSFFAVMFGLSNSAVHRLYKTWERIPSKIKRIYCAYERLMDPSRNHRAYRLAVAKLSPPYIPFMPLLLKGDTTCFKHVQ</sequence>
<evidence type="ECO:0000256" key="2">
    <source>
        <dbReference type="PROSITE-ProRule" id="PRU00168"/>
    </source>
</evidence>
<keyword evidence="4" id="KW-1185">Reference proteome</keyword>
<reference evidence="5" key="1">
    <citation type="submission" date="2025-08" db="UniProtKB">
        <authorList>
            <consortium name="RefSeq"/>
        </authorList>
    </citation>
    <scope>IDENTIFICATION</scope>
    <source>
        <tissue evidence="5">Muscle</tissue>
    </source>
</reference>
<dbReference type="InterPro" id="IPR001895">
    <property type="entry name" value="RASGEF_cat_dom"/>
</dbReference>
<dbReference type="InterPro" id="IPR036964">
    <property type="entry name" value="RASGEF_cat_dom_sf"/>
</dbReference>
<dbReference type="GeneID" id="104957317"/>
<dbReference type="InterPro" id="IPR023578">
    <property type="entry name" value="Ras_GEF_dom_sf"/>
</dbReference>
<dbReference type="GO" id="GO:0005886">
    <property type="term" value="C:plasma membrane"/>
    <property type="evidence" value="ECO:0007669"/>
    <property type="project" value="TreeGrafter"/>
</dbReference>
<dbReference type="PANTHER" id="PTHR23113">
    <property type="entry name" value="GUANINE NUCLEOTIDE EXCHANGE FACTOR"/>
    <property type="match status" value="1"/>
</dbReference>
<dbReference type="PROSITE" id="PS50009">
    <property type="entry name" value="RASGEF_CAT"/>
    <property type="match status" value="1"/>
</dbReference>
<dbReference type="KEGG" id="ncc:104957317"/>
<evidence type="ECO:0000313" key="5">
    <source>
        <dbReference type="RefSeq" id="XP_010783241.1"/>
    </source>
</evidence>
<dbReference type="InterPro" id="IPR008937">
    <property type="entry name" value="Ras-like_GEF"/>
</dbReference>
<accession>A0A6I9PAW9</accession>
<gene>
    <name evidence="5" type="primary">LOC104957317</name>
</gene>
<protein>
    <submittedName>
        <fullName evidence="5">Rap guanine nucleotide exchange factor 4-like</fullName>
    </submittedName>
</protein>
<dbReference type="Proteomes" id="UP000504611">
    <property type="component" value="Unplaced"/>
</dbReference>
<dbReference type="PANTHER" id="PTHR23113:SF24">
    <property type="entry name" value="RAP GUANINE NUCLEOTIDE EXCHANGE FACTOR 3"/>
    <property type="match status" value="1"/>
</dbReference>
<dbReference type="GO" id="GO:0007265">
    <property type="term" value="P:Ras protein signal transduction"/>
    <property type="evidence" value="ECO:0007669"/>
    <property type="project" value="TreeGrafter"/>
</dbReference>
<dbReference type="RefSeq" id="XP_010783241.1">
    <property type="nucleotide sequence ID" value="XM_010784939.1"/>
</dbReference>
<evidence type="ECO:0000259" key="3">
    <source>
        <dbReference type="PROSITE" id="PS50009"/>
    </source>
</evidence>
<dbReference type="AlphaFoldDB" id="A0A6I9PAW9"/>
<dbReference type="Gene3D" id="1.10.840.10">
    <property type="entry name" value="Ras guanine-nucleotide exchange factors catalytic domain"/>
    <property type="match status" value="1"/>
</dbReference>
<dbReference type="SUPFAM" id="SSF48366">
    <property type="entry name" value="Ras GEF"/>
    <property type="match status" value="1"/>
</dbReference>
<organism evidence="4 5">
    <name type="scientific">Notothenia coriiceps</name>
    <name type="common">black rockcod</name>
    <dbReference type="NCBI Taxonomy" id="8208"/>
    <lineage>
        <taxon>Eukaryota</taxon>
        <taxon>Metazoa</taxon>
        <taxon>Chordata</taxon>
        <taxon>Craniata</taxon>
        <taxon>Vertebrata</taxon>
        <taxon>Euteleostomi</taxon>
        <taxon>Actinopterygii</taxon>
        <taxon>Neopterygii</taxon>
        <taxon>Teleostei</taxon>
        <taxon>Neoteleostei</taxon>
        <taxon>Acanthomorphata</taxon>
        <taxon>Eupercaria</taxon>
        <taxon>Perciformes</taxon>
        <taxon>Notothenioidei</taxon>
        <taxon>Nototheniidae</taxon>
        <taxon>Notothenia</taxon>
    </lineage>
</organism>
<name>A0A6I9PAW9_9TELE</name>
<dbReference type="OrthoDB" id="21144at2759"/>
<evidence type="ECO:0000313" key="4">
    <source>
        <dbReference type="Proteomes" id="UP000504611"/>
    </source>
</evidence>
<dbReference type="GO" id="GO:0005085">
    <property type="term" value="F:guanyl-nucleotide exchange factor activity"/>
    <property type="evidence" value="ECO:0007669"/>
    <property type="project" value="UniProtKB-KW"/>
</dbReference>
<feature type="domain" description="Ras-GEF" evidence="3">
    <location>
        <begin position="6"/>
        <end position="174"/>
    </location>
</feature>
<dbReference type="SMART" id="SM00147">
    <property type="entry name" value="RasGEF"/>
    <property type="match status" value="1"/>
</dbReference>
<dbReference type="Pfam" id="PF00617">
    <property type="entry name" value="RasGEF"/>
    <property type="match status" value="1"/>
</dbReference>
<evidence type="ECO:0000256" key="1">
    <source>
        <dbReference type="ARBA" id="ARBA00022658"/>
    </source>
</evidence>
<keyword evidence="1 2" id="KW-0344">Guanine-nucleotide releasing factor</keyword>
<proteinExistence type="predicted"/>